<comment type="caution">
    <text evidence="1">The sequence shown here is derived from an EMBL/GenBank/DDBJ whole genome shotgun (WGS) entry which is preliminary data.</text>
</comment>
<dbReference type="EMBL" id="LAZR01048200">
    <property type="protein sequence ID" value="KKK92460.1"/>
    <property type="molecule type" value="Genomic_DNA"/>
</dbReference>
<gene>
    <name evidence="1" type="ORF">LCGC14_2702700</name>
</gene>
<evidence type="ECO:0000313" key="1">
    <source>
        <dbReference type="EMBL" id="KKK92460.1"/>
    </source>
</evidence>
<sequence length="77" mass="8675">MIKIDDRVIIRDEHDNIKACCGHESAIYEGIKVRQYTVVTNRKHGGDVVSFTFRVDEAGIITFVSEPKQLVEGVDIV</sequence>
<name>A0A0F9A2W5_9ZZZZ</name>
<proteinExistence type="predicted"/>
<dbReference type="AlphaFoldDB" id="A0A0F9A2W5"/>
<reference evidence="1" key="1">
    <citation type="journal article" date="2015" name="Nature">
        <title>Complex archaea that bridge the gap between prokaryotes and eukaryotes.</title>
        <authorList>
            <person name="Spang A."/>
            <person name="Saw J.H."/>
            <person name="Jorgensen S.L."/>
            <person name="Zaremba-Niedzwiedzka K."/>
            <person name="Martijn J."/>
            <person name="Lind A.E."/>
            <person name="van Eijk R."/>
            <person name="Schleper C."/>
            <person name="Guy L."/>
            <person name="Ettema T.J."/>
        </authorList>
    </citation>
    <scope>NUCLEOTIDE SEQUENCE</scope>
</reference>
<organism evidence="1">
    <name type="scientific">marine sediment metagenome</name>
    <dbReference type="NCBI Taxonomy" id="412755"/>
    <lineage>
        <taxon>unclassified sequences</taxon>
        <taxon>metagenomes</taxon>
        <taxon>ecological metagenomes</taxon>
    </lineage>
</organism>
<protein>
    <submittedName>
        <fullName evidence="1">Uncharacterized protein</fullName>
    </submittedName>
</protein>
<accession>A0A0F9A2W5</accession>